<keyword evidence="2" id="KW-1185">Reference proteome</keyword>
<dbReference type="Proteomes" id="UP000812961">
    <property type="component" value="Unassembled WGS sequence"/>
</dbReference>
<dbReference type="EMBL" id="JAICCF010000001">
    <property type="protein sequence ID" value="MBW8683454.1"/>
    <property type="molecule type" value="Genomic_DNA"/>
</dbReference>
<dbReference type="RefSeq" id="WP_220248674.1">
    <property type="nucleotide sequence ID" value="NZ_JAICCF010000001.1"/>
</dbReference>
<comment type="caution">
    <text evidence="1">The sequence shown here is derived from an EMBL/GenBank/DDBJ whole genome shotgun (WGS) entry which is preliminary data.</text>
</comment>
<reference evidence="1 2" key="1">
    <citation type="submission" date="2021-08" db="EMBL/GenBank/DDBJ databases">
        <title>The genome sequence of Chitinophaga sp. B61.</title>
        <authorList>
            <person name="Zhang X."/>
        </authorList>
    </citation>
    <scope>NUCLEOTIDE SEQUENCE [LARGE SCALE GENOMIC DNA]</scope>
    <source>
        <strain evidence="1 2">B61</strain>
    </source>
</reference>
<evidence type="ECO:0000313" key="2">
    <source>
        <dbReference type="Proteomes" id="UP000812961"/>
    </source>
</evidence>
<gene>
    <name evidence="1" type="ORF">K1Y79_03830</name>
</gene>
<evidence type="ECO:0000313" key="1">
    <source>
        <dbReference type="EMBL" id="MBW8683454.1"/>
    </source>
</evidence>
<sequence>MNKQLKNLFFFVKEKLQLLSVSIQIPADDILKWIGYMEITKEHVLRDVKFELSNLDSSSKVELFIKQYHSIVLSIINAVTNQSVSADLNLPVVIKAFYQQVTSTLQQLLAFSEVQHALIKMDLEVPLNTMQDCKAEIREKVHAVRKLLTEKDNVRLLRTILIPVDDFLEENDPVSYKRLNYFTGLVNDLESLRNNSGIKQQLRELLIRWNVNSEDALLFLRSFYESLLTEAETIQEKIDLLALWKKQTNLVILKPGANYDSSELSVHAFLTKFFQEEEAFYIKSQQLIAESTTVPTSTGANEPSGNSPTTSKFITSMNLSELAGFIKVMIESEVLVNEVVLEPLRAASDIFSTSNKETLKFDSIRTKFYNIDANTGRAVIDICSRLASTARQIFR</sequence>
<accession>A0ABS7G750</accession>
<name>A0ABS7G750_9BACT</name>
<protein>
    <submittedName>
        <fullName evidence="1">Uncharacterized protein</fullName>
    </submittedName>
</protein>
<organism evidence="1 2">
    <name type="scientific">Chitinophaga rhizophila</name>
    <dbReference type="NCBI Taxonomy" id="2866212"/>
    <lineage>
        <taxon>Bacteria</taxon>
        <taxon>Pseudomonadati</taxon>
        <taxon>Bacteroidota</taxon>
        <taxon>Chitinophagia</taxon>
        <taxon>Chitinophagales</taxon>
        <taxon>Chitinophagaceae</taxon>
        <taxon>Chitinophaga</taxon>
    </lineage>
</organism>
<proteinExistence type="predicted"/>